<gene>
    <name evidence="1" type="ORF">PRCB_09030</name>
</gene>
<sequence length="118" mass="12963">MKSKTINSQTASTSEKTFTILDLQALSQRASASEEVNDNARRISLAASALLGFAYQTGIADSTEPAETAVTDLLTDLMHLCADCWPDEGEMSFDSALNTARMHFDEESDEHAQWDLMK</sequence>
<dbReference type="RefSeq" id="WP_100701384.1">
    <property type="nucleotide sequence ID" value="NZ_MLFP01000039.1"/>
</dbReference>
<dbReference type="STRING" id="1076549.HA45_22470"/>
<name>A0A2M9WE87_9GAMM</name>
<keyword evidence="2" id="KW-1185">Reference proteome</keyword>
<accession>A0A2M9WE87</accession>
<dbReference type="EMBL" id="PIQI01000012">
    <property type="protein sequence ID" value="PJZ05861.1"/>
    <property type="molecule type" value="Genomic_DNA"/>
</dbReference>
<dbReference type="AlphaFoldDB" id="A0A2M9WE87"/>
<reference evidence="1 2" key="1">
    <citation type="submission" date="2017-11" db="EMBL/GenBank/DDBJ databases">
        <title>The genome sequence of Pantoea rodasii DSM 26611.</title>
        <authorList>
            <person name="Gao J."/>
            <person name="Mao X."/>
            <person name="Sun J."/>
        </authorList>
    </citation>
    <scope>NUCLEOTIDE SEQUENCE [LARGE SCALE GENOMIC DNA]</scope>
    <source>
        <strain evidence="1 2">DSM 26611</strain>
    </source>
</reference>
<evidence type="ECO:0000313" key="2">
    <source>
        <dbReference type="Proteomes" id="UP000232062"/>
    </source>
</evidence>
<proteinExistence type="predicted"/>
<evidence type="ECO:0000313" key="1">
    <source>
        <dbReference type="EMBL" id="PJZ05861.1"/>
    </source>
</evidence>
<protein>
    <submittedName>
        <fullName evidence="1">Uncharacterized protein</fullName>
    </submittedName>
</protein>
<comment type="caution">
    <text evidence="1">The sequence shown here is derived from an EMBL/GenBank/DDBJ whole genome shotgun (WGS) entry which is preliminary data.</text>
</comment>
<dbReference type="OrthoDB" id="6548475at2"/>
<organism evidence="1 2">
    <name type="scientific">Pantoea rodasii</name>
    <dbReference type="NCBI Taxonomy" id="1076549"/>
    <lineage>
        <taxon>Bacteria</taxon>
        <taxon>Pseudomonadati</taxon>
        <taxon>Pseudomonadota</taxon>
        <taxon>Gammaproteobacteria</taxon>
        <taxon>Enterobacterales</taxon>
        <taxon>Erwiniaceae</taxon>
        <taxon>Pantoea</taxon>
    </lineage>
</organism>
<dbReference type="Proteomes" id="UP000232062">
    <property type="component" value="Unassembled WGS sequence"/>
</dbReference>